<gene>
    <name evidence="3" type="ORF">EC9_32670</name>
</gene>
<dbReference type="GO" id="GO:0004527">
    <property type="term" value="F:exonuclease activity"/>
    <property type="evidence" value="ECO:0007669"/>
    <property type="project" value="UniProtKB-KW"/>
</dbReference>
<dbReference type="Gene3D" id="3.60.10.10">
    <property type="entry name" value="Endonuclease/exonuclease/phosphatase"/>
    <property type="match status" value="1"/>
</dbReference>
<organism evidence="3 4">
    <name type="scientific">Rosistilla ulvae</name>
    <dbReference type="NCBI Taxonomy" id="1930277"/>
    <lineage>
        <taxon>Bacteria</taxon>
        <taxon>Pseudomonadati</taxon>
        <taxon>Planctomycetota</taxon>
        <taxon>Planctomycetia</taxon>
        <taxon>Pirellulales</taxon>
        <taxon>Pirellulaceae</taxon>
        <taxon>Rosistilla</taxon>
    </lineage>
</organism>
<accession>A0A517M2G9</accession>
<dbReference type="AlphaFoldDB" id="A0A517M2G9"/>
<feature type="signal peptide" evidence="1">
    <location>
        <begin position="1"/>
        <end position="24"/>
    </location>
</feature>
<dbReference type="InterPro" id="IPR036691">
    <property type="entry name" value="Endo/exonu/phosph_ase_sf"/>
</dbReference>
<feature type="domain" description="Endonuclease/exonuclease/phosphatase" evidence="2">
    <location>
        <begin position="32"/>
        <end position="252"/>
    </location>
</feature>
<dbReference type="GO" id="GO:0016020">
    <property type="term" value="C:membrane"/>
    <property type="evidence" value="ECO:0007669"/>
    <property type="project" value="GOC"/>
</dbReference>
<keyword evidence="3" id="KW-0378">Hydrolase</keyword>
<evidence type="ECO:0000313" key="3">
    <source>
        <dbReference type="EMBL" id="QDS89070.1"/>
    </source>
</evidence>
<keyword evidence="4" id="KW-1185">Reference proteome</keyword>
<dbReference type="RefSeq" id="WP_246105705.1">
    <property type="nucleotide sequence ID" value="NZ_CP036261.1"/>
</dbReference>
<dbReference type="InterPro" id="IPR051916">
    <property type="entry name" value="GPI-anchor_lipid_remodeler"/>
</dbReference>
<evidence type="ECO:0000313" key="4">
    <source>
        <dbReference type="Proteomes" id="UP000319557"/>
    </source>
</evidence>
<reference evidence="3 4" key="1">
    <citation type="submission" date="2019-02" db="EMBL/GenBank/DDBJ databases">
        <title>Deep-cultivation of Planctomycetes and their phenomic and genomic characterization uncovers novel biology.</title>
        <authorList>
            <person name="Wiegand S."/>
            <person name="Jogler M."/>
            <person name="Boedeker C."/>
            <person name="Pinto D."/>
            <person name="Vollmers J."/>
            <person name="Rivas-Marin E."/>
            <person name="Kohn T."/>
            <person name="Peeters S.H."/>
            <person name="Heuer A."/>
            <person name="Rast P."/>
            <person name="Oberbeckmann S."/>
            <person name="Bunk B."/>
            <person name="Jeske O."/>
            <person name="Meyerdierks A."/>
            <person name="Storesund J.E."/>
            <person name="Kallscheuer N."/>
            <person name="Luecker S."/>
            <person name="Lage O.M."/>
            <person name="Pohl T."/>
            <person name="Merkel B.J."/>
            <person name="Hornburger P."/>
            <person name="Mueller R.-W."/>
            <person name="Bruemmer F."/>
            <person name="Labrenz M."/>
            <person name="Spormann A.M."/>
            <person name="Op den Camp H."/>
            <person name="Overmann J."/>
            <person name="Amann R."/>
            <person name="Jetten M.S.M."/>
            <person name="Mascher T."/>
            <person name="Medema M.H."/>
            <person name="Devos D.P."/>
            <person name="Kaster A.-K."/>
            <person name="Ovreas L."/>
            <person name="Rohde M."/>
            <person name="Galperin M.Y."/>
            <person name="Jogler C."/>
        </authorList>
    </citation>
    <scope>NUCLEOTIDE SEQUENCE [LARGE SCALE GENOMIC DNA]</scope>
    <source>
        <strain evidence="3 4">EC9</strain>
    </source>
</reference>
<name>A0A517M2G9_9BACT</name>
<keyword evidence="3" id="KW-0269">Exonuclease</keyword>
<sequence precursor="true">MKPLIKYLVLAAMTLAPLSASYSAEPLRLRVLSYNIHHGAGVDSKLDLQRIADVILSVEPDMVALQEVDKNVKRSGDVDQPAELARLTKMNVVFGANIDLQGGHYGNAILSRFPIIRHENHRLPNIDDGEQRGMIEAEIALPKSNQPLLLLATHLDHRPDQRERLASAKFINERLAGHPQLPALLAGDMNARPDSETLRQFKTKWTSANEKPMATYPVNPPTIQIDFILHSPAKRWKIIECKVLDEAVASDHRAIFAVLELQTDLE</sequence>
<dbReference type="InterPro" id="IPR005135">
    <property type="entry name" value="Endo/exonuclease/phosphatase"/>
</dbReference>
<dbReference type="SUPFAM" id="SSF56219">
    <property type="entry name" value="DNase I-like"/>
    <property type="match status" value="1"/>
</dbReference>
<dbReference type="GO" id="GO:0006506">
    <property type="term" value="P:GPI anchor biosynthetic process"/>
    <property type="evidence" value="ECO:0007669"/>
    <property type="project" value="TreeGrafter"/>
</dbReference>
<dbReference type="Proteomes" id="UP000319557">
    <property type="component" value="Chromosome"/>
</dbReference>
<feature type="chain" id="PRO_5021773338" evidence="1">
    <location>
        <begin position="25"/>
        <end position="266"/>
    </location>
</feature>
<dbReference type="KEGG" id="ruv:EC9_32670"/>
<keyword evidence="1" id="KW-0732">Signal</keyword>
<dbReference type="PANTHER" id="PTHR14859:SF15">
    <property type="entry name" value="ENDONUCLEASE_EXONUCLEASE_PHOSPHATASE DOMAIN-CONTAINING PROTEIN"/>
    <property type="match status" value="1"/>
</dbReference>
<dbReference type="EMBL" id="CP036261">
    <property type="protein sequence ID" value="QDS89070.1"/>
    <property type="molecule type" value="Genomic_DNA"/>
</dbReference>
<proteinExistence type="predicted"/>
<evidence type="ECO:0000256" key="1">
    <source>
        <dbReference type="SAM" id="SignalP"/>
    </source>
</evidence>
<keyword evidence="3" id="KW-0540">Nuclease</keyword>
<dbReference type="GO" id="GO:0004519">
    <property type="term" value="F:endonuclease activity"/>
    <property type="evidence" value="ECO:0007669"/>
    <property type="project" value="UniProtKB-KW"/>
</dbReference>
<protein>
    <submittedName>
        <fullName evidence="3">Endonuclease/Exonuclease/phosphatase family protein</fullName>
    </submittedName>
</protein>
<keyword evidence="3" id="KW-0255">Endonuclease</keyword>
<evidence type="ECO:0000259" key="2">
    <source>
        <dbReference type="Pfam" id="PF03372"/>
    </source>
</evidence>
<dbReference type="PANTHER" id="PTHR14859">
    <property type="entry name" value="CALCOFLUOR WHITE HYPERSENSITIVE PROTEIN PRECURSOR"/>
    <property type="match status" value="1"/>
</dbReference>
<dbReference type="Pfam" id="PF03372">
    <property type="entry name" value="Exo_endo_phos"/>
    <property type="match status" value="1"/>
</dbReference>